<dbReference type="Gene3D" id="2.40.30.170">
    <property type="match status" value="1"/>
</dbReference>
<protein>
    <submittedName>
        <fullName evidence="8">HlyD family secretion protein</fullName>
    </submittedName>
</protein>
<keyword evidence="4 5" id="KW-0472">Membrane</keyword>
<dbReference type="Pfam" id="PF25963">
    <property type="entry name" value="Beta-barrel_AAEA"/>
    <property type="match status" value="1"/>
</dbReference>
<dbReference type="PANTHER" id="PTHR30386:SF26">
    <property type="entry name" value="TRANSPORT PROTEIN COMB"/>
    <property type="match status" value="1"/>
</dbReference>
<dbReference type="Proteomes" id="UP001589774">
    <property type="component" value="Unassembled WGS sequence"/>
</dbReference>
<sequence length="350" mass="38860">MTIQKQSSSDKIITRITTAVALILVIALLIWGFRTLVSYYRFEETNDAQVDEYINPITSRVNGYIKEVRFEENQNVHKGDTLVIIDNSEYAAQQEEAAASLMNARAQVAVLQSNIQTANKGAAVDESHIRAAKARLVKQEQEYNRYQKLYEVESATKQQLEAVQSALEVAKADYLAATDAYAASLSKANDIRVQADVLHAEIKRREAVLQRSALNTDYTVIRAPYDGKMGRRSIQPGQLVQPSQTLAFIIDRSSGKWVVANFKETQIQHMRVGKEVSISVDAYPDKIFHGKIESLSGATGSRYSLLPPDNSTGNFVKIAQRIPVRIRLEGEDIELLNAGMNATVRVGKGG</sequence>
<dbReference type="InterPro" id="IPR058634">
    <property type="entry name" value="AaeA-lik-b-barrel"/>
</dbReference>
<reference evidence="8 9" key="1">
    <citation type="submission" date="2024-09" db="EMBL/GenBank/DDBJ databases">
        <authorList>
            <person name="Sun Q."/>
            <person name="Mori K."/>
        </authorList>
    </citation>
    <scope>NUCLEOTIDE SEQUENCE [LARGE SCALE GENOMIC DNA]</scope>
    <source>
        <strain evidence="8 9">CCM 7765</strain>
    </source>
</reference>
<feature type="domain" description="Multidrug resistance protein MdtA-like barrel-sandwich hybrid" evidence="6">
    <location>
        <begin position="57"/>
        <end position="250"/>
    </location>
</feature>
<dbReference type="RefSeq" id="WP_130854388.1">
    <property type="nucleotide sequence ID" value="NZ_JBHLWO010000001.1"/>
</dbReference>
<keyword evidence="9" id="KW-1185">Reference proteome</keyword>
<proteinExistence type="predicted"/>
<accession>A0ABV6HG41</accession>
<keyword evidence="2 5" id="KW-0812">Transmembrane</keyword>
<keyword evidence="3 5" id="KW-1133">Transmembrane helix</keyword>
<evidence type="ECO:0000313" key="8">
    <source>
        <dbReference type="EMBL" id="MFC0317859.1"/>
    </source>
</evidence>
<dbReference type="PANTHER" id="PTHR30386">
    <property type="entry name" value="MEMBRANE FUSION SUBUNIT OF EMRAB-TOLC MULTIDRUG EFFLUX PUMP"/>
    <property type="match status" value="1"/>
</dbReference>
<dbReference type="SUPFAM" id="SSF111369">
    <property type="entry name" value="HlyD-like secretion proteins"/>
    <property type="match status" value="2"/>
</dbReference>
<comment type="subcellular location">
    <subcellularLocation>
        <location evidence="1">Membrane</location>
        <topology evidence="1">Single-pass membrane protein</topology>
    </subcellularLocation>
</comment>
<dbReference type="Gene3D" id="2.40.50.100">
    <property type="match status" value="1"/>
</dbReference>
<dbReference type="InterPro" id="IPR050739">
    <property type="entry name" value="MFP"/>
</dbReference>
<evidence type="ECO:0000259" key="6">
    <source>
        <dbReference type="Pfam" id="PF25917"/>
    </source>
</evidence>
<evidence type="ECO:0000256" key="3">
    <source>
        <dbReference type="ARBA" id="ARBA00022989"/>
    </source>
</evidence>
<dbReference type="InterPro" id="IPR058625">
    <property type="entry name" value="MdtA-like_BSH"/>
</dbReference>
<evidence type="ECO:0000256" key="2">
    <source>
        <dbReference type="ARBA" id="ARBA00022692"/>
    </source>
</evidence>
<evidence type="ECO:0000256" key="4">
    <source>
        <dbReference type="ARBA" id="ARBA00023136"/>
    </source>
</evidence>
<feature type="transmembrane region" description="Helical" evidence="5">
    <location>
        <begin position="12"/>
        <end position="33"/>
    </location>
</feature>
<feature type="domain" description="p-hydroxybenzoic acid efflux pump subunit AaeA-like beta-barrel" evidence="7">
    <location>
        <begin position="258"/>
        <end position="346"/>
    </location>
</feature>
<dbReference type="EMBL" id="JBHLWO010000001">
    <property type="protein sequence ID" value="MFC0317859.1"/>
    <property type="molecule type" value="Genomic_DNA"/>
</dbReference>
<evidence type="ECO:0000259" key="7">
    <source>
        <dbReference type="Pfam" id="PF25963"/>
    </source>
</evidence>
<gene>
    <name evidence="8" type="ORF">ACFFI0_06045</name>
</gene>
<name>A0ABV6HG41_9SPHI</name>
<evidence type="ECO:0000313" key="9">
    <source>
        <dbReference type="Proteomes" id="UP001589774"/>
    </source>
</evidence>
<comment type="caution">
    <text evidence="8">The sequence shown here is derived from an EMBL/GenBank/DDBJ whole genome shotgun (WGS) entry which is preliminary data.</text>
</comment>
<evidence type="ECO:0000256" key="1">
    <source>
        <dbReference type="ARBA" id="ARBA00004167"/>
    </source>
</evidence>
<dbReference type="Pfam" id="PF25917">
    <property type="entry name" value="BSH_RND"/>
    <property type="match status" value="1"/>
</dbReference>
<organism evidence="8 9">
    <name type="scientific">Olivibacter oleidegradans</name>
    <dbReference type="NCBI Taxonomy" id="760123"/>
    <lineage>
        <taxon>Bacteria</taxon>
        <taxon>Pseudomonadati</taxon>
        <taxon>Bacteroidota</taxon>
        <taxon>Sphingobacteriia</taxon>
        <taxon>Sphingobacteriales</taxon>
        <taxon>Sphingobacteriaceae</taxon>
        <taxon>Olivibacter</taxon>
    </lineage>
</organism>
<evidence type="ECO:0000256" key="5">
    <source>
        <dbReference type="SAM" id="Phobius"/>
    </source>
</evidence>